<dbReference type="Pfam" id="PF25880">
    <property type="entry name" value="WHD_CHMP7_1st"/>
    <property type="match status" value="1"/>
</dbReference>
<name>A0ABM4VSY0_COFAR</name>
<dbReference type="RefSeq" id="XP_071922636.1">
    <property type="nucleotide sequence ID" value="XM_072066535.1"/>
</dbReference>
<dbReference type="PANTHER" id="PTHR22761">
    <property type="entry name" value="CHARGED MULTIVESICULAR BODY PROTEIN"/>
    <property type="match status" value="1"/>
</dbReference>
<accession>A0ABM4VSY0</accession>
<evidence type="ECO:0000313" key="1">
    <source>
        <dbReference type="Proteomes" id="UP001652660"/>
    </source>
</evidence>
<dbReference type="Pfam" id="PF03357">
    <property type="entry name" value="Snf7"/>
    <property type="match status" value="1"/>
</dbReference>
<dbReference type="InterPro" id="IPR005024">
    <property type="entry name" value="Snf7_fam"/>
</dbReference>
<organism evidence="1 2">
    <name type="scientific">Coffea arabica</name>
    <name type="common">Arabian coffee</name>
    <dbReference type="NCBI Taxonomy" id="13443"/>
    <lineage>
        <taxon>Eukaryota</taxon>
        <taxon>Viridiplantae</taxon>
        <taxon>Streptophyta</taxon>
        <taxon>Embryophyta</taxon>
        <taxon>Tracheophyta</taxon>
        <taxon>Spermatophyta</taxon>
        <taxon>Magnoliopsida</taxon>
        <taxon>eudicotyledons</taxon>
        <taxon>Gunneridae</taxon>
        <taxon>Pentapetalae</taxon>
        <taxon>asterids</taxon>
        <taxon>lamiids</taxon>
        <taxon>Gentianales</taxon>
        <taxon>Rubiaceae</taxon>
        <taxon>Ixoroideae</taxon>
        <taxon>Gardenieae complex</taxon>
        <taxon>Bertiereae - Coffeeae clade</taxon>
        <taxon>Coffeeae</taxon>
        <taxon>Coffea</taxon>
    </lineage>
</organism>
<sequence>MMTDCASNDIQEEEEEERLKVRELVRREVEDWDDPVKAVARFKGFSGQRSDWEGRYLFWRDLIIKVARHLGTFIIRPSRLNNIWFRREGALSPLCLHQVLFEMHNAGELLRDSDLTDPTRTSTSPSGRLSLILRKAMHTLGFSTPSQPSDFSEDCYCILSTLLKERALQAVQLLSENHWTSACVITLTKFQETCGGPKEASAVLSYLSGCGKAKYLVVRKKDVMEGVKVSLSSGEVSEVTSLDYHVLHLMWTVDKLEQQLEVIDQRCRKSKSSAVGCLKSGNRRIALRHARELKLAFQSREKCTLLLNRVEEVLRVIADAESSRKVSEAMKVGAEAMRENKISIEEVDLCLEDLDTSIRSINQVDELLVSAPLSAVLEDEDIDDELKILELEIGEDSNGASISKNGVDSVAAVAEESETVDSLSDALSNLNFKGSAATKAVRKRLSPSSTEVLTV</sequence>
<dbReference type="GeneID" id="113743696"/>
<reference evidence="2" key="2">
    <citation type="submission" date="2025-08" db="UniProtKB">
        <authorList>
            <consortium name="RefSeq"/>
        </authorList>
    </citation>
    <scope>IDENTIFICATION</scope>
    <source>
        <tissue evidence="2">Leaves</tissue>
    </source>
</reference>
<dbReference type="PANTHER" id="PTHR22761:SF7">
    <property type="entry name" value="SNF7 FAMILY PROTEIN"/>
    <property type="match status" value="1"/>
</dbReference>
<protein>
    <recommendedName>
        <fullName evidence="3">Charged multivesicular body protein 7</fullName>
    </recommendedName>
</protein>
<evidence type="ECO:0008006" key="3">
    <source>
        <dbReference type="Google" id="ProtNLM"/>
    </source>
</evidence>
<keyword evidence="1" id="KW-1185">Reference proteome</keyword>
<dbReference type="Gene3D" id="6.10.140.1230">
    <property type="match status" value="1"/>
</dbReference>
<evidence type="ECO:0000313" key="2">
    <source>
        <dbReference type="RefSeq" id="XP_071922636.1"/>
    </source>
</evidence>
<gene>
    <name evidence="2" type="primary">LOC113743696</name>
</gene>
<proteinExistence type="predicted"/>
<dbReference type="Proteomes" id="UP001652660">
    <property type="component" value="Chromosome 1e"/>
</dbReference>
<reference evidence="1" key="1">
    <citation type="journal article" date="2025" name="Foods">
        <title>Unveiling the Microbial Signatures of Arabica Coffee Cherries: Insights into Ripeness Specific Diversity, Functional Traits, and Implications for Quality and Safety.</title>
        <authorList>
            <consortium name="RefSeq"/>
            <person name="Tenea G.N."/>
            <person name="Cifuentes V."/>
            <person name="Reyes P."/>
            <person name="Cevallos-Vallejos M."/>
        </authorList>
    </citation>
    <scope>NUCLEOTIDE SEQUENCE [LARGE SCALE GENOMIC DNA]</scope>
</reference>